<dbReference type="InterPro" id="IPR006101">
    <property type="entry name" value="Glyco_hydro_2"/>
</dbReference>
<proteinExistence type="inferred from homology"/>
<keyword evidence="4 7" id="KW-0378">Hydrolase</keyword>
<dbReference type="SUPFAM" id="SSF49785">
    <property type="entry name" value="Galactose-binding domain-like"/>
    <property type="match status" value="1"/>
</dbReference>
<dbReference type="SUPFAM" id="SSF74650">
    <property type="entry name" value="Galactose mutarotase-like"/>
    <property type="match status" value="1"/>
</dbReference>
<dbReference type="InterPro" id="IPR014718">
    <property type="entry name" value="GH-type_carb-bd"/>
</dbReference>
<dbReference type="Gene3D" id="2.60.40.10">
    <property type="entry name" value="Immunoglobulins"/>
    <property type="match status" value="2"/>
</dbReference>
<protein>
    <recommendedName>
        <fullName evidence="3 7">Beta-galactosidase</fullName>
        <ecNumber evidence="3 7">3.2.1.23</ecNumber>
    </recommendedName>
    <alternativeName>
        <fullName evidence="6 7">Lactase</fullName>
    </alternativeName>
</protein>
<dbReference type="Pfam" id="PF02929">
    <property type="entry name" value="Bgal_small_N"/>
    <property type="match status" value="1"/>
</dbReference>
<dbReference type="PROSITE" id="PS00719">
    <property type="entry name" value="GLYCOSYL_HYDROL_F2_1"/>
    <property type="match status" value="1"/>
</dbReference>
<evidence type="ECO:0000256" key="5">
    <source>
        <dbReference type="ARBA" id="ARBA00023295"/>
    </source>
</evidence>
<dbReference type="Gene3D" id="2.70.98.10">
    <property type="match status" value="1"/>
</dbReference>
<feature type="domain" description="Beta galactosidase small chain/" evidence="8">
    <location>
        <begin position="749"/>
        <end position="996"/>
    </location>
</feature>
<reference evidence="9 10" key="1">
    <citation type="submission" date="2023-02" db="EMBL/GenBank/DDBJ databases">
        <title>Genome sequence of Lentisphaera profundi SAORIC-696.</title>
        <authorList>
            <person name="Kim e."/>
            <person name="Cho J.-C."/>
            <person name="Choi A."/>
            <person name="Kang I."/>
        </authorList>
    </citation>
    <scope>NUCLEOTIDE SEQUENCE [LARGE SCALE GENOMIC DNA]</scope>
    <source>
        <strain evidence="9 10">SAORIC-696</strain>
    </source>
</reference>
<dbReference type="EC" id="3.2.1.23" evidence="3 7"/>
<accession>A0ABY7VUL8</accession>
<evidence type="ECO:0000259" key="8">
    <source>
        <dbReference type="SMART" id="SM01038"/>
    </source>
</evidence>
<dbReference type="Gene3D" id="2.60.120.260">
    <property type="entry name" value="Galactose-binding domain-like"/>
    <property type="match status" value="1"/>
</dbReference>
<name>A0ABY7VUL8_9BACT</name>
<dbReference type="SUPFAM" id="SSF51445">
    <property type="entry name" value="(Trans)glycosidases"/>
    <property type="match status" value="1"/>
</dbReference>
<dbReference type="Pfam" id="PF16353">
    <property type="entry name" value="LacZ_4"/>
    <property type="match status" value="1"/>
</dbReference>
<evidence type="ECO:0000313" key="10">
    <source>
        <dbReference type="Proteomes" id="UP001214250"/>
    </source>
</evidence>
<gene>
    <name evidence="9" type="ORF">PQO03_17325</name>
</gene>
<dbReference type="RefSeq" id="WP_274152079.1">
    <property type="nucleotide sequence ID" value="NZ_CP117812.1"/>
</dbReference>
<dbReference type="InterPro" id="IPR006104">
    <property type="entry name" value="Glyco_hydro_2_N"/>
</dbReference>
<dbReference type="Pfam" id="PF02836">
    <property type="entry name" value="Glyco_hydro_2_C"/>
    <property type="match status" value="1"/>
</dbReference>
<evidence type="ECO:0000256" key="3">
    <source>
        <dbReference type="ARBA" id="ARBA00012756"/>
    </source>
</evidence>
<dbReference type="PRINTS" id="PR00132">
    <property type="entry name" value="GLHYDRLASE2"/>
</dbReference>
<dbReference type="InterPro" id="IPR050347">
    <property type="entry name" value="Bact_Beta-galactosidase"/>
</dbReference>
<dbReference type="SMART" id="SM01038">
    <property type="entry name" value="Bgal_small_N"/>
    <property type="match status" value="1"/>
</dbReference>
<dbReference type="InterPro" id="IPR011013">
    <property type="entry name" value="Gal_mutarotase_sf_dom"/>
</dbReference>
<evidence type="ECO:0000256" key="4">
    <source>
        <dbReference type="ARBA" id="ARBA00022801"/>
    </source>
</evidence>
<evidence type="ECO:0000313" key="9">
    <source>
        <dbReference type="EMBL" id="WDE97591.1"/>
    </source>
</evidence>
<organism evidence="9 10">
    <name type="scientific">Lentisphaera profundi</name>
    <dbReference type="NCBI Taxonomy" id="1658616"/>
    <lineage>
        <taxon>Bacteria</taxon>
        <taxon>Pseudomonadati</taxon>
        <taxon>Lentisphaerota</taxon>
        <taxon>Lentisphaeria</taxon>
        <taxon>Lentisphaerales</taxon>
        <taxon>Lentisphaeraceae</taxon>
        <taxon>Lentisphaera</taxon>
    </lineage>
</organism>
<evidence type="ECO:0000256" key="2">
    <source>
        <dbReference type="ARBA" id="ARBA00007401"/>
    </source>
</evidence>
<dbReference type="GO" id="GO:0016787">
    <property type="term" value="F:hydrolase activity"/>
    <property type="evidence" value="ECO:0007669"/>
    <property type="project" value="UniProtKB-KW"/>
</dbReference>
<dbReference type="InterPro" id="IPR008979">
    <property type="entry name" value="Galactose-bd-like_sf"/>
</dbReference>
<evidence type="ECO:0000256" key="7">
    <source>
        <dbReference type="RuleBase" id="RU361154"/>
    </source>
</evidence>
<dbReference type="PANTHER" id="PTHR46323:SF2">
    <property type="entry name" value="BETA-GALACTOSIDASE"/>
    <property type="match status" value="1"/>
</dbReference>
<dbReference type="InterPro" id="IPR006103">
    <property type="entry name" value="Glyco_hydro_2_cat"/>
</dbReference>
<dbReference type="InterPro" id="IPR017853">
    <property type="entry name" value="GH"/>
</dbReference>
<dbReference type="InterPro" id="IPR013783">
    <property type="entry name" value="Ig-like_fold"/>
</dbReference>
<sequence length="1000" mass="116404">MAINPWENPQLVSYSTLSPRAPLYSFDTLPEALSVQDSSYKKSLNGQWDFKLFESPLSACLDVKNWDKIEVPSCWTRQGFKDLPIYTNVQMPFDESYPKVPEKNPTGIYHRKIKNIWPERRSIIHFAGVESMFYLYLNGEEVGMSKGSRTPVEFDLTDFLKQGDNDLHVKVIRWSDGSYIEDQDHWRMAGIFRDVFLYSSPLQFIEDMFARAQLNEDLKSASLKCQLRLGSVKRDLDAYKINVELFDAKASSIWKSHKFCRLSPKHFREYEKTEDGETIYPYHIIDLDAELEELISWNAENPYQYTVVASLESRAGDLIDCVRSKIGFKRVEVKNQELLINGQAVLIKGVNRHEHDEYSGKVVSRETMIKDIRLLKQFNFNAVRNAHYPQPDLWYELCNEYGLYIMDEANIEAHKDYDTICRDPQYAPAFLNRVMRMFHSHKNHACIYQWSTGNESGYGPNHDMALGYLRGIDSSRLVHCEGAVHAEWSQGLPDHTAKHGMATDTFGPMYPEVEDMLDWAKDRQDDPRPYITCEYNHAMGNSNGSLKDYWKAFREVDGLQGGFIWDWVDQGLAEYDKDGEKYWTYGGDYGEEFHDFDFCINGMVWPDRTPKPAMYEFKKCAEPILVEQISREKYHIINDQYFSDFNNIRLHWTLELDGKIIQEGQEDDLVIEAKESLDYAIEMKPVTAGETQILTVNFSFSYIKKGTWHDAGHELTWSQFFIDADQVIKEENINSRVAQLRVQEMDGLKVFHGDQEVLLPELNLYRAGTDNDAIRAWTGQDHKPGNKWRESGLHDLKLMSESHEFENESLLIKRKYMARNHEISHEILIDNELNFSHEFMLPQKLPSLARVGLKYKIPKIFQGVQWLGLGPHENYVDRDYGARFSLYKNRVLDHYVPYILPQSHGNKSGVKYLKLSDGQESLVFKGNFEFSVCPWSDEELYHSYHTCDLSKVEDKDYYYLNLDLVQRGVGSGSCGPQTRPEYCVEAKYYRFTYTQESIGF</sequence>
<dbReference type="Pfam" id="PF00703">
    <property type="entry name" value="Glyco_hydro_2"/>
    <property type="match status" value="1"/>
</dbReference>
<keyword evidence="10" id="KW-1185">Reference proteome</keyword>
<dbReference type="InterPro" id="IPR032312">
    <property type="entry name" value="LacZ_4"/>
</dbReference>
<dbReference type="InterPro" id="IPR036156">
    <property type="entry name" value="Beta-gal/glucu_dom_sf"/>
</dbReference>
<comment type="catalytic activity">
    <reaction evidence="1 7">
        <text>Hydrolysis of terminal non-reducing beta-D-galactose residues in beta-D-galactosides.</text>
        <dbReference type="EC" id="3.2.1.23"/>
    </reaction>
</comment>
<evidence type="ECO:0000256" key="6">
    <source>
        <dbReference type="ARBA" id="ARBA00032230"/>
    </source>
</evidence>
<comment type="similarity">
    <text evidence="2 7">Belongs to the glycosyl hydrolase 2 family.</text>
</comment>
<dbReference type="Gene3D" id="3.20.20.80">
    <property type="entry name" value="Glycosidases"/>
    <property type="match status" value="1"/>
</dbReference>
<dbReference type="InterPro" id="IPR023230">
    <property type="entry name" value="Glyco_hydro_2_CS"/>
</dbReference>
<dbReference type="Pfam" id="PF02837">
    <property type="entry name" value="Glyco_hydro_2_N"/>
    <property type="match status" value="1"/>
</dbReference>
<dbReference type="Proteomes" id="UP001214250">
    <property type="component" value="Chromosome 2"/>
</dbReference>
<keyword evidence="5 7" id="KW-0326">Glycosidase</keyword>
<dbReference type="EMBL" id="CP117812">
    <property type="protein sequence ID" value="WDE97591.1"/>
    <property type="molecule type" value="Genomic_DNA"/>
</dbReference>
<evidence type="ECO:0000256" key="1">
    <source>
        <dbReference type="ARBA" id="ARBA00001412"/>
    </source>
</evidence>
<dbReference type="PANTHER" id="PTHR46323">
    <property type="entry name" value="BETA-GALACTOSIDASE"/>
    <property type="match status" value="1"/>
</dbReference>
<dbReference type="InterPro" id="IPR006102">
    <property type="entry name" value="Ig-like_GH2"/>
</dbReference>
<dbReference type="SUPFAM" id="SSF49303">
    <property type="entry name" value="beta-Galactosidase/glucuronidase domain"/>
    <property type="match status" value="2"/>
</dbReference>
<dbReference type="InterPro" id="IPR004199">
    <property type="entry name" value="B-gal_small/dom_5"/>
</dbReference>